<dbReference type="InterPro" id="IPR002885">
    <property type="entry name" value="PPR_rpt"/>
</dbReference>
<keyword evidence="5" id="KW-1185">Reference proteome</keyword>
<name>A0A5A7QF68_STRAF</name>
<evidence type="ECO:0000256" key="1">
    <source>
        <dbReference type="ARBA" id="ARBA00007626"/>
    </source>
</evidence>
<dbReference type="OrthoDB" id="185373at2759"/>
<accession>A0A5A7QF68</accession>
<feature type="repeat" description="PPR" evidence="3">
    <location>
        <begin position="277"/>
        <end position="313"/>
    </location>
</feature>
<evidence type="ECO:0000313" key="4">
    <source>
        <dbReference type="EMBL" id="GER42571.1"/>
    </source>
</evidence>
<dbReference type="Proteomes" id="UP000325081">
    <property type="component" value="Unassembled WGS sequence"/>
</dbReference>
<dbReference type="NCBIfam" id="TIGR00756">
    <property type="entry name" value="PPR"/>
    <property type="match status" value="3"/>
</dbReference>
<feature type="repeat" description="PPR" evidence="3">
    <location>
        <begin position="172"/>
        <end position="206"/>
    </location>
</feature>
<sequence length="424" mass="47343">MSPFLAFRGGGICRFSSAATSSAAQLTISHTKRLLRNTHDPDEVLKIYSSFAATNDPSASSTSAAVRFFQELAVRRLVKSHRFSDIKNFLESHKSNPQITQEPFVASIIRSYGVAGMFENAVNTYNEMADLGSPRTSLSFNSLLYACVNSKMFDRIPVFFEEYPLKFGFEPDNFSYAMLIKAYCEMGSIETAMEKLRDMEEKGIKNCVVCFSTILDALYKKGSVSEAEKFWSEVVNAKGILPDVGCYNVRLSHIQEEKPEAVKGLIEDMENNGIKPDTITYNYLITCYCVNGMMDEAMKVYNDDILKGKGLNPNSATFRTLVYHLCKKQRFVTAYKVFKKSVHMGKIPDFNTLKYLVEGLAKNGHMDEAKGMIQIMNKKFHPNLLKAWEKLANELGVAGDVAQNVDSGGEGQEAELGEIENSSA</sequence>
<dbReference type="PANTHER" id="PTHR47934:SF19">
    <property type="entry name" value="PENTATRICOPEPTIDE REPEAT-CONTAINING PROTEIN MITOCHONDRIAL"/>
    <property type="match status" value="1"/>
</dbReference>
<dbReference type="GO" id="GO:0005739">
    <property type="term" value="C:mitochondrion"/>
    <property type="evidence" value="ECO:0007669"/>
    <property type="project" value="TreeGrafter"/>
</dbReference>
<dbReference type="PROSITE" id="PS51375">
    <property type="entry name" value="PPR"/>
    <property type="match status" value="3"/>
</dbReference>
<protein>
    <submittedName>
        <fullName evidence="4">Pentatricopeptide repeat-containing protein</fullName>
    </submittedName>
</protein>
<dbReference type="Pfam" id="PF13041">
    <property type="entry name" value="PPR_2"/>
    <property type="match status" value="1"/>
</dbReference>
<reference evidence="5" key="1">
    <citation type="journal article" date="2019" name="Curr. Biol.">
        <title>Genome Sequence of Striga asiatica Provides Insight into the Evolution of Plant Parasitism.</title>
        <authorList>
            <person name="Yoshida S."/>
            <person name="Kim S."/>
            <person name="Wafula E.K."/>
            <person name="Tanskanen J."/>
            <person name="Kim Y.M."/>
            <person name="Honaas L."/>
            <person name="Yang Z."/>
            <person name="Spallek T."/>
            <person name="Conn C.E."/>
            <person name="Ichihashi Y."/>
            <person name="Cheong K."/>
            <person name="Cui S."/>
            <person name="Der J.P."/>
            <person name="Gundlach H."/>
            <person name="Jiao Y."/>
            <person name="Hori C."/>
            <person name="Ishida J.K."/>
            <person name="Kasahara H."/>
            <person name="Kiba T."/>
            <person name="Kim M.S."/>
            <person name="Koo N."/>
            <person name="Laohavisit A."/>
            <person name="Lee Y.H."/>
            <person name="Lumba S."/>
            <person name="McCourt P."/>
            <person name="Mortimer J.C."/>
            <person name="Mutuku J.M."/>
            <person name="Nomura T."/>
            <person name="Sasaki-Sekimoto Y."/>
            <person name="Seto Y."/>
            <person name="Wang Y."/>
            <person name="Wakatake T."/>
            <person name="Sakakibara H."/>
            <person name="Demura T."/>
            <person name="Yamaguchi S."/>
            <person name="Yoneyama K."/>
            <person name="Manabe R.I."/>
            <person name="Nelson D.C."/>
            <person name="Schulman A.H."/>
            <person name="Timko M.P."/>
            <person name="dePamphilis C.W."/>
            <person name="Choi D."/>
            <person name="Shirasu K."/>
        </authorList>
    </citation>
    <scope>NUCLEOTIDE SEQUENCE [LARGE SCALE GENOMIC DNA]</scope>
    <source>
        <strain evidence="5">cv. UVA1</strain>
    </source>
</reference>
<dbReference type="Gene3D" id="1.25.40.10">
    <property type="entry name" value="Tetratricopeptide repeat domain"/>
    <property type="match status" value="3"/>
</dbReference>
<comment type="similarity">
    <text evidence="1">Belongs to the PPR family. P subfamily.</text>
</comment>
<dbReference type="Pfam" id="PF01535">
    <property type="entry name" value="PPR"/>
    <property type="match status" value="3"/>
</dbReference>
<evidence type="ECO:0000256" key="3">
    <source>
        <dbReference type="PROSITE-ProRule" id="PRU00708"/>
    </source>
</evidence>
<dbReference type="EMBL" id="BKCP01006404">
    <property type="protein sequence ID" value="GER42571.1"/>
    <property type="molecule type" value="Genomic_DNA"/>
</dbReference>
<dbReference type="SUPFAM" id="SSF81901">
    <property type="entry name" value="HCP-like"/>
    <property type="match status" value="1"/>
</dbReference>
<evidence type="ECO:0000313" key="5">
    <source>
        <dbReference type="Proteomes" id="UP000325081"/>
    </source>
</evidence>
<gene>
    <name evidence="4" type="ORF">STAS_19369</name>
</gene>
<organism evidence="4 5">
    <name type="scientific">Striga asiatica</name>
    <name type="common">Asiatic witchweed</name>
    <name type="synonym">Buchnera asiatica</name>
    <dbReference type="NCBI Taxonomy" id="4170"/>
    <lineage>
        <taxon>Eukaryota</taxon>
        <taxon>Viridiplantae</taxon>
        <taxon>Streptophyta</taxon>
        <taxon>Embryophyta</taxon>
        <taxon>Tracheophyta</taxon>
        <taxon>Spermatophyta</taxon>
        <taxon>Magnoliopsida</taxon>
        <taxon>eudicotyledons</taxon>
        <taxon>Gunneridae</taxon>
        <taxon>Pentapetalae</taxon>
        <taxon>asterids</taxon>
        <taxon>lamiids</taxon>
        <taxon>Lamiales</taxon>
        <taxon>Orobanchaceae</taxon>
        <taxon>Buchnereae</taxon>
        <taxon>Striga</taxon>
    </lineage>
</organism>
<dbReference type="GO" id="GO:0007005">
    <property type="term" value="P:mitochondrion organization"/>
    <property type="evidence" value="ECO:0007669"/>
    <property type="project" value="TreeGrafter"/>
</dbReference>
<evidence type="ECO:0000256" key="2">
    <source>
        <dbReference type="ARBA" id="ARBA00022737"/>
    </source>
</evidence>
<dbReference type="InterPro" id="IPR011990">
    <property type="entry name" value="TPR-like_helical_dom_sf"/>
</dbReference>
<feature type="repeat" description="PPR" evidence="3">
    <location>
        <begin position="314"/>
        <end position="348"/>
    </location>
</feature>
<proteinExistence type="inferred from homology"/>
<dbReference type="Pfam" id="PF12854">
    <property type="entry name" value="PPR_1"/>
    <property type="match status" value="1"/>
</dbReference>
<dbReference type="GO" id="GO:0006396">
    <property type="term" value="P:RNA processing"/>
    <property type="evidence" value="ECO:0007669"/>
    <property type="project" value="TreeGrafter"/>
</dbReference>
<dbReference type="AlphaFoldDB" id="A0A5A7QF68"/>
<dbReference type="PANTHER" id="PTHR47934">
    <property type="entry name" value="PENTATRICOPEPTIDE REPEAT-CONTAINING PROTEIN PET309, MITOCHONDRIAL"/>
    <property type="match status" value="1"/>
</dbReference>
<comment type="caution">
    <text evidence="4">The sequence shown here is derived from an EMBL/GenBank/DDBJ whole genome shotgun (WGS) entry which is preliminary data.</text>
</comment>
<dbReference type="InterPro" id="IPR051114">
    <property type="entry name" value="Mito_RNA_Proc_CCM1"/>
</dbReference>
<dbReference type="GO" id="GO:0003729">
    <property type="term" value="F:mRNA binding"/>
    <property type="evidence" value="ECO:0007669"/>
    <property type="project" value="TreeGrafter"/>
</dbReference>
<keyword evidence="2" id="KW-0677">Repeat</keyword>